<evidence type="ECO:0000313" key="2">
    <source>
        <dbReference type="Proteomes" id="UP001165122"/>
    </source>
</evidence>
<name>A0A9W7KU55_9STRA</name>
<proteinExistence type="predicted"/>
<dbReference type="EMBL" id="BRXW01000167">
    <property type="protein sequence ID" value="GMI11793.1"/>
    <property type="molecule type" value="Genomic_DNA"/>
</dbReference>
<accession>A0A9W7KU55</accession>
<organism evidence="1 2">
    <name type="scientific">Triparma laevis f. longispina</name>
    <dbReference type="NCBI Taxonomy" id="1714387"/>
    <lineage>
        <taxon>Eukaryota</taxon>
        <taxon>Sar</taxon>
        <taxon>Stramenopiles</taxon>
        <taxon>Ochrophyta</taxon>
        <taxon>Bolidophyceae</taxon>
        <taxon>Parmales</taxon>
        <taxon>Triparmaceae</taxon>
        <taxon>Triparma</taxon>
    </lineage>
</organism>
<reference evidence="2" key="1">
    <citation type="journal article" date="2023" name="Commun. Biol.">
        <title>Genome analysis of Parmales, the sister group of diatoms, reveals the evolutionary specialization of diatoms from phago-mixotrophs to photoautotrophs.</title>
        <authorList>
            <person name="Ban H."/>
            <person name="Sato S."/>
            <person name="Yoshikawa S."/>
            <person name="Yamada K."/>
            <person name="Nakamura Y."/>
            <person name="Ichinomiya M."/>
            <person name="Sato N."/>
            <person name="Blanc-Mathieu R."/>
            <person name="Endo H."/>
            <person name="Kuwata A."/>
            <person name="Ogata H."/>
        </authorList>
    </citation>
    <scope>NUCLEOTIDE SEQUENCE [LARGE SCALE GENOMIC DNA]</scope>
    <source>
        <strain evidence="2">NIES 3700</strain>
    </source>
</reference>
<comment type="caution">
    <text evidence="1">The sequence shown here is derived from an EMBL/GenBank/DDBJ whole genome shotgun (WGS) entry which is preliminary data.</text>
</comment>
<sequence length="82" mass="8859">MPRGIPPAHVLGVCANLNTGNDPSWHMGQSLAVAQQLSVAQSPQHKTSSYQETVEAIKKSMEAGPTTIHVRKKKEKAKAKDL</sequence>
<protein>
    <submittedName>
        <fullName evidence="1">Uncharacterized protein</fullName>
    </submittedName>
</protein>
<dbReference type="AlphaFoldDB" id="A0A9W7KU55"/>
<keyword evidence="2" id="KW-1185">Reference proteome</keyword>
<gene>
    <name evidence="1" type="ORF">TrLO_g14743</name>
</gene>
<evidence type="ECO:0000313" key="1">
    <source>
        <dbReference type="EMBL" id="GMI11793.1"/>
    </source>
</evidence>
<dbReference type="Proteomes" id="UP001165122">
    <property type="component" value="Unassembled WGS sequence"/>
</dbReference>